<reference evidence="3" key="1">
    <citation type="journal article" date="2019" name="Int. J. Syst. Evol. Microbiol.">
        <title>The Global Catalogue of Microorganisms (GCM) 10K type strain sequencing project: providing services to taxonomists for standard genome sequencing and annotation.</title>
        <authorList>
            <consortium name="The Broad Institute Genomics Platform"/>
            <consortium name="The Broad Institute Genome Sequencing Center for Infectious Disease"/>
            <person name="Wu L."/>
            <person name="Ma J."/>
        </authorList>
    </citation>
    <scope>NUCLEOTIDE SEQUENCE [LARGE SCALE GENOMIC DNA]</scope>
    <source>
        <strain evidence="3">CGMCC 1.14966</strain>
    </source>
</reference>
<feature type="signal peptide" evidence="1">
    <location>
        <begin position="1"/>
        <end position="23"/>
    </location>
</feature>
<evidence type="ECO:0000256" key="1">
    <source>
        <dbReference type="SAM" id="SignalP"/>
    </source>
</evidence>
<organism evidence="2 3">
    <name type="scientific">Hymenobacter frigidus</name>
    <dbReference type="NCBI Taxonomy" id="1524095"/>
    <lineage>
        <taxon>Bacteria</taxon>
        <taxon>Pseudomonadati</taxon>
        <taxon>Bacteroidota</taxon>
        <taxon>Cytophagia</taxon>
        <taxon>Cytophagales</taxon>
        <taxon>Hymenobacteraceae</taxon>
        <taxon>Hymenobacter</taxon>
    </lineage>
</organism>
<evidence type="ECO:0000313" key="2">
    <source>
        <dbReference type="EMBL" id="GGH79479.1"/>
    </source>
</evidence>
<dbReference type="EMBL" id="BMGY01000002">
    <property type="protein sequence ID" value="GGH79479.1"/>
    <property type="molecule type" value="Genomic_DNA"/>
</dbReference>
<gene>
    <name evidence="2" type="ORF">GCM10011495_03270</name>
</gene>
<evidence type="ECO:0000313" key="3">
    <source>
        <dbReference type="Proteomes" id="UP000637774"/>
    </source>
</evidence>
<feature type="chain" id="PRO_5046303529" description="Haem-binding uptake Tiki superfamily ChaN domain-containing protein" evidence="1">
    <location>
        <begin position="24"/>
        <end position="404"/>
    </location>
</feature>
<keyword evidence="3" id="KW-1185">Reference proteome</keyword>
<dbReference type="Proteomes" id="UP000637774">
    <property type="component" value="Unassembled WGS sequence"/>
</dbReference>
<dbReference type="RefSeq" id="WP_188560272.1">
    <property type="nucleotide sequence ID" value="NZ_BMGY01000002.1"/>
</dbReference>
<keyword evidence="1" id="KW-0732">Signal</keyword>
<evidence type="ECO:0008006" key="4">
    <source>
        <dbReference type="Google" id="ProtNLM"/>
    </source>
</evidence>
<protein>
    <recommendedName>
        <fullName evidence="4">Haem-binding uptake Tiki superfamily ChaN domain-containing protein</fullName>
    </recommendedName>
</protein>
<accession>A0ABQ1ZW61</accession>
<sequence length="404" mass="44792">MRCFISALAAGLLELAHPNGAAAQTPRQNPFRQAEKQLLDGKGNLNYVAPLRTLLAGKTQFDPDVYGQALATYYSFVGQLSPAPRSTASRPGTYQLADPMPLIAARAKISRVVILNEDHTQPGHRAFCQELLTVLASLGYHHFAVEALDPADKAINTRNYPLSSSGYYTREPTMGRLLRAARATGFEVFGHEITRGQEKEFADWRRQYNYRDSMQAVNILAVMKNNPAAKIVVYVGHDHVLEHEREGLKHMAAYLRELGHFDPLTIDQTTPYYYAGPAPTTPRLLTTNGQVPTTTGFNAQLVDLQVIHPPHVAPGNRPAWLATAAAGKLIQVPIPSPYAGTQCLAQLYDQGEYQRHGDQAIPLDQYFSAASQKQVRLYALFPKQRVVVKYRPANLRLAADRLSH</sequence>
<proteinExistence type="predicted"/>
<name>A0ABQ1ZW61_9BACT</name>
<comment type="caution">
    <text evidence="2">The sequence shown here is derived from an EMBL/GenBank/DDBJ whole genome shotgun (WGS) entry which is preliminary data.</text>
</comment>